<dbReference type="SUPFAM" id="SSF47954">
    <property type="entry name" value="Cyclin-like"/>
    <property type="match status" value="2"/>
</dbReference>
<dbReference type="Gene3D" id="1.10.472.10">
    <property type="entry name" value="Cyclin-like"/>
    <property type="match status" value="2"/>
</dbReference>
<evidence type="ECO:0000313" key="10">
    <source>
        <dbReference type="Proteomes" id="UP000087171"/>
    </source>
</evidence>
<dbReference type="Pfam" id="PF02984">
    <property type="entry name" value="Cyclin_C"/>
    <property type="match status" value="1"/>
</dbReference>
<evidence type="ECO:0000256" key="3">
    <source>
        <dbReference type="ARBA" id="ARBA00022618"/>
    </source>
</evidence>
<sequence length="303" mass="34654">MEFDLENPLENFHDLPSHGVSSFFLIESDHIPPQNYFQILKSNDFDISLRSDIISLISHLSCTFDPFVTYLAINYLDRFLANQGILHPKPWANKLLAVTCFSLAVKMLKTEYSATDVQALLNNGDGGFIFETQTIKRMEAVVLGALQWRMRSITPFSFIPYFTNLFNLDDQSLRKVLKDRASEIIFKSQNDIKVLEFKPSIVAASSLLYASHELFPFQYPCFLGTISDCSYVNKESVMQCYNVIQDIAKEEYESMFNVNSSSGTPVNVLDEHFLSLESELTNGTNVASTTMIQQEKHFKRWKI</sequence>
<evidence type="ECO:0000256" key="7">
    <source>
        <dbReference type="RuleBase" id="RU000383"/>
    </source>
</evidence>
<keyword evidence="10" id="KW-1185">Reference proteome</keyword>
<feature type="domain" description="Cyclin-like" evidence="8">
    <location>
        <begin position="51"/>
        <end position="144"/>
    </location>
</feature>
<comment type="subunit">
    <text evidence="2">Interacts with the CDC2 protein kinase to form a serine/threonine kinase holoenzyme complex also known as maturation promoting factor (MPF). The cyclin subunit imparts substrate specificity to the complex.</text>
</comment>
<dbReference type="GO" id="GO:0051301">
    <property type="term" value="P:cell division"/>
    <property type="evidence" value="ECO:0007669"/>
    <property type="project" value="UniProtKB-KW"/>
</dbReference>
<dbReference type="GeneID" id="101513311"/>
<protein>
    <recommendedName>
        <fullName evidence="6">B-like cyclin</fullName>
    </recommendedName>
</protein>
<dbReference type="SMART" id="SM00385">
    <property type="entry name" value="CYCLIN"/>
    <property type="match status" value="2"/>
</dbReference>
<dbReference type="eggNOG" id="KOG0656">
    <property type="taxonomic scope" value="Eukaryota"/>
</dbReference>
<evidence type="ECO:0000259" key="8">
    <source>
        <dbReference type="SMART" id="SM00385"/>
    </source>
</evidence>
<evidence type="ECO:0000259" key="9">
    <source>
        <dbReference type="SMART" id="SM01332"/>
    </source>
</evidence>
<dbReference type="FunFam" id="1.10.472.10:FF:000040">
    <property type="entry name" value="D6-type cyclin"/>
    <property type="match status" value="1"/>
</dbReference>
<dbReference type="KEGG" id="cam:101513311"/>
<keyword evidence="5" id="KW-0131">Cell cycle</keyword>
<keyword evidence="4 7" id="KW-0195">Cyclin</keyword>
<dbReference type="Pfam" id="PF00134">
    <property type="entry name" value="Cyclin_N"/>
    <property type="match status" value="1"/>
</dbReference>
<reference evidence="11" key="2">
    <citation type="submission" date="2025-08" db="UniProtKB">
        <authorList>
            <consortium name="RefSeq"/>
        </authorList>
    </citation>
    <scope>IDENTIFICATION</scope>
    <source>
        <tissue evidence="11">Etiolated seedlings</tissue>
    </source>
</reference>
<dbReference type="SMART" id="SM01332">
    <property type="entry name" value="Cyclin_C"/>
    <property type="match status" value="1"/>
</dbReference>
<dbReference type="STRING" id="3827.A0A1S2XCU4"/>
<name>A0A1S2XCU4_CICAR</name>
<feature type="domain" description="Cyclin C-terminal" evidence="9">
    <location>
        <begin position="153"/>
        <end position="268"/>
    </location>
</feature>
<evidence type="ECO:0000256" key="2">
    <source>
        <dbReference type="ARBA" id="ARBA00011177"/>
    </source>
</evidence>
<dbReference type="AlphaFoldDB" id="A0A1S2XCU4"/>
<dbReference type="PaxDb" id="3827-XP_004487348.1"/>
<dbReference type="InterPro" id="IPR013763">
    <property type="entry name" value="Cyclin-like_dom"/>
</dbReference>
<gene>
    <name evidence="11" type="primary">LOC101513311</name>
</gene>
<feature type="domain" description="Cyclin-like" evidence="8">
    <location>
        <begin position="157"/>
        <end position="246"/>
    </location>
</feature>
<dbReference type="CDD" id="cd20544">
    <property type="entry name" value="CYCLIN_AtCycD-like_rpt2"/>
    <property type="match status" value="1"/>
</dbReference>
<comment type="similarity">
    <text evidence="1">Belongs to the cyclin family. Cyclin D subfamily.</text>
</comment>
<dbReference type="InterPro" id="IPR036915">
    <property type="entry name" value="Cyclin-like_sf"/>
</dbReference>
<dbReference type="FunFam" id="1.10.472.10:FF:000060">
    <property type="entry name" value="D6-type cyclin"/>
    <property type="match status" value="1"/>
</dbReference>
<dbReference type="InterPro" id="IPR039361">
    <property type="entry name" value="Cyclin"/>
</dbReference>
<organism evidence="10 11">
    <name type="scientific">Cicer arietinum</name>
    <name type="common">Chickpea</name>
    <name type="synonym">Garbanzo</name>
    <dbReference type="NCBI Taxonomy" id="3827"/>
    <lineage>
        <taxon>Eukaryota</taxon>
        <taxon>Viridiplantae</taxon>
        <taxon>Streptophyta</taxon>
        <taxon>Embryophyta</taxon>
        <taxon>Tracheophyta</taxon>
        <taxon>Spermatophyta</taxon>
        <taxon>Magnoliopsida</taxon>
        <taxon>eudicotyledons</taxon>
        <taxon>Gunneridae</taxon>
        <taxon>Pentapetalae</taxon>
        <taxon>rosids</taxon>
        <taxon>fabids</taxon>
        <taxon>Fabales</taxon>
        <taxon>Fabaceae</taxon>
        <taxon>Papilionoideae</taxon>
        <taxon>50 kb inversion clade</taxon>
        <taxon>NPAAA clade</taxon>
        <taxon>Hologalegina</taxon>
        <taxon>IRL clade</taxon>
        <taxon>Cicereae</taxon>
        <taxon>Cicer</taxon>
    </lineage>
</organism>
<accession>A0A1S2XCU4</accession>
<keyword evidence="3" id="KW-0132">Cell division</keyword>
<dbReference type="Proteomes" id="UP000087171">
    <property type="component" value="Chromosome Ca1"/>
</dbReference>
<evidence type="ECO:0000313" key="11">
    <source>
        <dbReference type="RefSeq" id="XP_004487348.1"/>
    </source>
</evidence>
<dbReference type="OrthoDB" id="306099at2759"/>
<evidence type="ECO:0000256" key="6">
    <source>
        <dbReference type="ARBA" id="ARBA00032263"/>
    </source>
</evidence>
<dbReference type="RefSeq" id="XP_004487348.1">
    <property type="nucleotide sequence ID" value="XM_004487291.3"/>
</dbReference>
<evidence type="ECO:0000256" key="4">
    <source>
        <dbReference type="ARBA" id="ARBA00023127"/>
    </source>
</evidence>
<dbReference type="InterPro" id="IPR006671">
    <property type="entry name" value="Cyclin_N"/>
</dbReference>
<reference evidence="10" key="1">
    <citation type="journal article" date="2013" name="Nat. Biotechnol.">
        <title>Draft genome sequence of chickpea (Cicer arietinum) provides a resource for trait improvement.</title>
        <authorList>
            <person name="Varshney R.K."/>
            <person name="Song C."/>
            <person name="Saxena R.K."/>
            <person name="Azam S."/>
            <person name="Yu S."/>
            <person name="Sharpe A.G."/>
            <person name="Cannon S."/>
            <person name="Baek J."/>
            <person name="Rosen B.D."/>
            <person name="Tar'an B."/>
            <person name="Millan T."/>
            <person name="Zhang X."/>
            <person name="Ramsay L.D."/>
            <person name="Iwata A."/>
            <person name="Wang Y."/>
            <person name="Nelson W."/>
            <person name="Farmer A.D."/>
            <person name="Gaur P.M."/>
            <person name="Soderlund C."/>
            <person name="Penmetsa R.V."/>
            <person name="Xu C."/>
            <person name="Bharti A.K."/>
            <person name="He W."/>
            <person name="Winter P."/>
            <person name="Zhao S."/>
            <person name="Hane J.K."/>
            <person name="Carrasquilla-Garcia N."/>
            <person name="Condie J.A."/>
            <person name="Upadhyaya H.D."/>
            <person name="Luo M.C."/>
            <person name="Thudi M."/>
            <person name="Gowda C.L."/>
            <person name="Singh N.P."/>
            <person name="Lichtenzveig J."/>
            <person name="Gali K.K."/>
            <person name="Rubio J."/>
            <person name="Nadarajan N."/>
            <person name="Dolezel J."/>
            <person name="Bansal K.C."/>
            <person name="Xu X."/>
            <person name="Edwards D."/>
            <person name="Zhang G."/>
            <person name="Kahl G."/>
            <person name="Gil J."/>
            <person name="Singh K.B."/>
            <person name="Datta S.K."/>
            <person name="Jackson S.A."/>
            <person name="Wang J."/>
            <person name="Cook D.R."/>
        </authorList>
    </citation>
    <scope>NUCLEOTIDE SEQUENCE [LARGE SCALE GENOMIC DNA]</scope>
    <source>
        <strain evidence="10">cv. CDC Frontier</strain>
    </source>
</reference>
<proteinExistence type="inferred from homology"/>
<evidence type="ECO:0000256" key="5">
    <source>
        <dbReference type="ARBA" id="ARBA00023306"/>
    </source>
</evidence>
<evidence type="ECO:0000256" key="1">
    <source>
        <dbReference type="ARBA" id="ARBA00009065"/>
    </source>
</evidence>
<dbReference type="InterPro" id="IPR004367">
    <property type="entry name" value="Cyclin_C-dom"/>
</dbReference>
<dbReference type="PANTHER" id="PTHR10177">
    <property type="entry name" value="CYCLINS"/>
    <property type="match status" value="1"/>
</dbReference>